<proteinExistence type="predicted"/>
<keyword evidence="3" id="KW-0520">NAD</keyword>
<organism evidence="7 8">
    <name type="scientific">Eucalyptus globulus</name>
    <name type="common">Tasmanian blue gum</name>
    <dbReference type="NCBI Taxonomy" id="34317"/>
    <lineage>
        <taxon>Eukaryota</taxon>
        <taxon>Viridiplantae</taxon>
        <taxon>Streptophyta</taxon>
        <taxon>Embryophyta</taxon>
        <taxon>Tracheophyta</taxon>
        <taxon>Spermatophyta</taxon>
        <taxon>Magnoliopsida</taxon>
        <taxon>eudicotyledons</taxon>
        <taxon>Gunneridae</taxon>
        <taxon>Pentapetalae</taxon>
        <taxon>rosids</taxon>
        <taxon>malvids</taxon>
        <taxon>Myrtales</taxon>
        <taxon>Myrtaceae</taxon>
        <taxon>Myrtoideae</taxon>
        <taxon>Eucalypteae</taxon>
        <taxon>Eucalyptus</taxon>
    </lineage>
</organism>
<name>A0ABD3L7B2_EUCGL</name>
<comment type="caution">
    <text evidence="7">The sequence shown here is derived from an EMBL/GenBank/DDBJ whole genome shotgun (WGS) entry which is preliminary data.</text>
</comment>
<keyword evidence="5" id="KW-1133">Transmembrane helix</keyword>
<feature type="non-terminal residue" evidence="7">
    <location>
        <position position="138"/>
    </location>
</feature>
<sequence>MLVLSGFVGDCSSEQDRPQMGLIAAVVSIIIILASMLCVLVLRQLTRMKKSRRSPEAMLSVEDAPPGYEYEVFLSFKGSNTHNNFTDCLYHRLRLARVHVFLDNELRVGKEIGGELLKALNKSQIYIPIFSKNYATSS</sequence>
<dbReference type="GO" id="GO:0061809">
    <property type="term" value="F:NAD+ nucleosidase activity, cyclic ADP-ribose generating"/>
    <property type="evidence" value="ECO:0007669"/>
    <property type="project" value="UniProtKB-EC"/>
</dbReference>
<feature type="transmembrane region" description="Helical" evidence="5">
    <location>
        <begin position="20"/>
        <end position="42"/>
    </location>
</feature>
<dbReference type="Gene3D" id="3.40.50.10140">
    <property type="entry name" value="Toll/interleukin-1 receptor homology (TIR) domain"/>
    <property type="match status" value="1"/>
</dbReference>
<reference evidence="7 8" key="1">
    <citation type="submission" date="2024-11" db="EMBL/GenBank/DDBJ databases">
        <title>Chromosome-level genome assembly of Eucalyptus globulus Labill. provides insights into its genome evolution.</title>
        <authorList>
            <person name="Li X."/>
        </authorList>
    </citation>
    <scope>NUCLEOTIDE SEQUENCE [LARGE SCALE GENOMIC DNA]</scope>
    <source>
        <strain evidence="7">CL2024</strain>
        <tissue evidence="7">Fresh tender leaves</tissue>
    </source>
</reference>
<dbReference type="SUPFAM" id="SSF52200">
    <property type="entry name" value="Toll/Interleukin receptor TIR domain"/>
    <property type="match status" value="1"/>
</dbReference>
<evidence type="ECO:0000256" key="1">
    <source>
        <dbReference type="ARBA" id="ARBA00011982"/>
    </source>
</evidence>
<evidence type="ECO:0000259" key="6">
    <source>
        <dbReference type="PROSITE" id="PS50104"/>
    </source>
</evidence>
<protein>
    <recommendedName>
        <fullName evidence="1">ADP-ribosyl cyclase/cyclic ADP-ribose hydrolase</fullName>
        <ecNumber evidence="1">3.2.2.6</ecNumber>
    </recommendedName>
</protein>
<dbReference type="Proteomes" id="UP001634007">
    <property type="component" value="Unassembled WGS sequence"/>
</dbReference>
<dbReference type="InterPro" id="IPR000157">
    <property type="entry name" value="TIR_dom"/>
</dbReference>
<comment type="catalytic activity">
    <reaction evidence="4">
        <text>NAD(+) + H2O = ADP-D-ribose + nicotinamide + H(+)</text>
        <dbReference type="Rhea" id="RHEA:16301"/>
        <dbReference type="ChEBI" id="CHEBI:15377"/>
        <dbReference type="ChEBI" id="CHEBI:15378"/>
        <dbReference type="ChEBI" id="CHEBI:17154"/>
        <dbReference type="ChEBI" id="CHEBI:57540"/>
        <dbReference type="ChEBI" id="CHEBI:57967"/>
        <dbReference type="EC" id="3.2.2.6"/>
    </reaction>
    <physiologicalReaction direction="left-to-right" evidence="4">
        <dbReference type="Rhea" id="RHEA:16302"/>
    </physiologicalReaction>
</comment>
<accession>A0ABD3L7B2</accession>
<evidence type="ECO:0000256" key="5">
    <source>
        <dbReference type="SAM" id="Phobius"/>
    </source>
</evidence>
<dbReference type="AlphaFoldDB" id="A0ABD3L7B2"/>
<evidence type="ECO:0000256" key="3">
    <source>
        <dbReference type="ARBA" id="ARBA00023027"/>
    </source>
</evidence>
<evidence type="ECO:0000313" key="8">
    <source>
        <dbReference type="Proteomes" id="UP001634007"/>
    </source>
</evidence>
<dbReference type="EMBL" id="JBJKBG010000003">
    <property type="protein sequence ID" value="KAL3746489.1"/>
    <property type="molecule type" value="Genomic_DNA"/>
</dbReference>
<dbReference type="InterPro" id="IPR035897">
    <property type="entry name" value="Toll_tir_struct_dom_sf"/>
</dbReference>
<dbReference type="PANTHER" id="PTHR32009:SF39">
    <property type="entry name" value="TIR DOMAIN-CONTAINING PROTEIN"/>
    <property type="match status" value="1"/>
</dbReference>
<dbReference type="EC" id="3.2.2.6" evidence="1"/>
<keyword evidence="5" id="KW-0472">Membrane</keyword>
<evidence type="ECO:0000313" key="7">
    <source>
        <dbReference type="EMBL" id="KAL3746489.1"/>
    </source>
</evidence>
<dbReference type="PANTHER" id="PTHR32009">
    <property type="entry name" value="TMV RESISTANCE PROTEIN N-LIKE"/>
    <property type="match status" value="1"/>
</dbReference>
<keyword evidence="5" id="KW-0812">Transmembrane</keyword>
<evidence type="ECO:0000256" key="2">
    <source>
        <dbReference type="ARBA" id="ARBA00022801"/>
    </source>
</evidence>
<evidence type="ECO:0000256" key="4">
    <source>
        <dbReference type="ARBA" id="ARBA00047304"/>
    </source>
</evidence>
<gene>
    <name evidence="7" type="ORF">ACJRO7_015452</name>
</gene>
<keyword evidence="8" id="KW-1185">Reference proteome</keyword>
<dbReference type="PROSITE" id="PS50104">
    <property type="entry name" value="TIR"/>
    <property type="match status" value="1"/>
</dbReference>
<keyword evidence="2" id="KW-0378">Hydrolase</keyword>
<feature type="domain" description="TIR" evidence="6">
    <location>
        <begin position="68"/>
        <end position="138"/>
    </location>
</feature>
<dbReference type="Pfam" id="PF01582">
    <property type="entry name" value="TIR"/>
    <property type="match status" value="1"/>
</dbReference>